<evidence type="ECO:0000313" key="2">
    <source>
        <dbReference type="EMBL" id="MDR7150822.1"/>
    </source>
</evidence>
<dbReference type="InterPro" id="IPR051276">
    <property type="entry name" value="Saccharopine_DH-like_oxidrdct"/>
</dbReference>
<feature type="domain" description="Saccharopine dehydrogenase NADP binding" evidence="1">
    <location>
        <begin position="12"/>
        <end position="116"/>
    </location>
</feature>
<protein>
    <submittedName>
        <fullName evidence="2">Short subunit dehydrogenase-like uncharacterized protein</fullName>
    </submittedName>
</protein>
<evidence type="ECO:0000313" key="3">
    <source>
        <dbReference type="Proteomes" id="UP001265700"/>
    </source>
</evidence>
<keyword evidence="3" id="KW-1185">Reference proteome</keyword>
<proteinExistence type="predicted"/>
<organism evidence="2 3">
    <name type="scientific">Hydrogenophaga palleronii</name>
    <dbReference type="NCBI Taxonomy" id="65655"/>
    <lineage>
        <taxon>Bacteria</taxon>
        <taxon>Pseudomonadati</taxon>
        <taxon>Pseudomonadota</taxon>
        <taxon>Betaproteobacteria</taxon>
        <taxon>Burkholderiales</taxon>
        <taxon>Comamonadaceae</taxon>
        <taxon>Hydrogenophaga</taxon>
    </lineage>
</organism>
<comment type="caution">
    <text evidence="2">The sequence shown here is derived from an EMBL/GenBank/DDBJ whole genome shotgun (WGS) entry which is preliminary data.</text>
</comment>
<reference evidence="2 3" key="1">
    <citation type="submission" date="2023-07" db="EMBL/GenBank/DDBJ databases">
        <title>Sorghum-associated microbial communities from plants grown in Nebraska, USA.</title>
        <authorList>
            <person name="Schachtman D."/>
        </authorList>
    </citation>
    <scope>NUCLEOTIDE SEQUENCE [LARGE SCALE GENOMIC DNA]</scope>
    <source>
        <strain evidence="2 3">4249</strain>
    </source>
</reference>
<accession>A0ABU1WNG4</accession>
<dbReference type="EMBL" id="JAVDWU010000005">
    <property type="protein sequence ID" value="MDR7150822.1"/>
    <property type="molecule type" value="Genomic_DNA"/>
</dbReference>
<dbReference type="PANTHER" id="PTHR12286:SF5">
    <property type="entry name" value="SACCHAROPINE DEHYDROGENASE-LIKE OXIDOREDUCTASE"/>
    <property type="match status" value="1"/>
</dbReference>
<dbReference type="PANTHER" id="PTHR12286">
    <property type="entry name" value="SACCHAROPINE DEHYDROGENASE-LIKE OXIDOREDUCTASE"/>
    <property type="match status" value="1"/>
</dbReference>
<dbReference type="Pfam" id="PF03435">
    <property type="entry name" value="Sacchrp_dh_NADP"/>
    <property type="match status" value="1"/>
</dbReference>
<dbReference type="InterPro" id="IPR036291">
    <property type="entry name" value="NAD(P)-bd_dom_sf"/>
</dbReference>
<dbReference type="SUPFAM" id="SSF51735">
    <property type="entry name" value="NAD(P)-binding Rossmann-fold domains"/>
    <property type="match status" value="1"/>
</dbReference>
<name>A0ABU1WNG4_9BURK</name>
<dbReference type="Proteomes" id="UP001265700">
    <property type="component" value="Unassembled WGS sequence"/>
</dbReference>
<evidence type="ECO:0000259" key="1">
    <source>
        <dbReference type="Pfam" id="PF03435"/>
    </source>
</evidence>
<gene>
    <name evidence="2" type="ORF">J2W49_002785</name>
</gene>
<dbReference type="RefSeq" id="WP_310317005.1">
    <property type="nucleotide sequence ID" value="NZ_JAVDWU010000005.1"/>
</dbReference>
<sequence>MHTHRQRPFDLIVFGATGFTGRLVVEYLHNSYGVSGPVKWAIAGRSARKLAALRDELGIAAELPLRVVDATDADALDELVTQTRVVITTVGPYQLHGQTLVNACALGGTDYVDLCGEPGWMAKMIPLLQGPAQNSGARIVFSCGFDSIPFDLGVLYLQHHALQKFGKPLTRVHGRVKVMKGGFSGGTAASLLATLEQVRTDPQLAHALMDPFALTPGFRGPPQPDDERAAWDSLAESWTAPFVMAPINTKNVHRTHALLGHPWGTGFLYSERTLTGKGSEGEHRARKLARQHRLQNAMLGFAPTRALIRRFALPKPGEGPSLEQREHGHYELQFVGRTDDDKVLSATVTGDRDPGYGSTCKLISETALCLAQQVDLDQTPGGVWTPGAAMGMTLIERLQTRAGLTFALDRPDPMN</sequence>
<dbReference type="InterPro" id="IPR005097">
    <property type="entry name" value="Sacchrp_dh_NADP-bd"/>
</dbReference>
<dbReference type="Gene3D" id="3.40.50.720">
    <property type="entry name" value="NAD(P)-binding Rossmann-like Domain"/>
    <property type="match status" value="1"/>
</dbReference>